<proteinExistence type="predicted"/>
<feature type="domain" description="Carrier" evidence="5">
    <location>
        <begin position="2069"/>
        <end position="2144"/>
    </location>
</feature>
<protein>
    <submittedName>
        <fullName evidence="6">Putative Tyrocidine synthase 3</fullName>
    </submittedName>
</protein>
<sequence>MTERELSDIKRELLAKLRAGRAEPAPRRVPPADPDRPVQLSYAQERVWLTGQLAPNTPAFHLVTLASLPVRLDAELTAQSLREVVARHDCLRMSVDVVAGRPLMVVHDIEDIAVRVPVTDLSAAPDPRAAAVAHAEEVARRPYRLDSAPLWRAEIIVLGPDESMMLIAAHHLIADAGSLDLIAMELSQPAARTEIPVSYRDFAAWQRSSMESGGLDAELDFWRAELNGVPTSLELPSDRPRPPLPELAGRTLQFDIPGATTTRLRALSKAEGITPYVLHLSALGVLLSRYTHRQDLLVGTYLAGRDEPELHKLVGMFVNLVPVRVRMTGAPTFRDLAGRVSTTTAAAFAHQGVPFERLVQQTERGMNRGEPPLVQVGFNMLRPRGAAFGETIDLPISQDVSQLDLTVHVVERPDGTHNLMMEYATALFDAATIEQLARHYLHLLDRLTAEPDTPVAHIGTLPESEHAALAAGTTHTAHPDSTAEAAEHAETAEQPLLADAFAEQARTRPDAIAVRAGERELTYRELDVLAARLADQLRARGAGAEDVVGICLERGLPLVVSLLAVWRAGAAYLPLDPEHPPARWAHMTAAAGARLVITGAGREAGPGGIGTLVLDQDGTAPSEPAGPGVGAAAPLHRDGAAYVLFTSGSTGMPKGVVISHAGIANRVWWSVRTHRLTARDRVLQKTRIGFDAAGWEVFAPLVVGGTVVLAAPDVERDPAAMVRAVADTGTTVLQVVPSVLRLLVEQPGWEDCGALRLLFSAGEPLDAGLCARAFRLAAPEIWNTYGPTECSIDVTAHRFDPDQRTGTVPIGTPIDHTRIALVSPEGNLVPDSVPGELLVSGPGVARGYVGRPDLTAERFVPDPYGPPGARAYRTGDLVRRGRDGLLRYVGRADDQLKVNGVRLEPAEITAALLCHPEVTAAHVRAERGRGGEPRLVAHVVGGPGRAPTAAELRAHLATQLPASMIPTAFVPLTELPLTENGKVDRLALPAAEDEHRAGPAHVPPRTPAERLVADVWSELLDVERVGAEDDFFALGGHSLLLARLAARLTERTGVALAVHTLFGALRLRDQAALIATGGSRAEMPPPIPSLPRPAPEEPGLPLSFGQRRLWFLDQLTPHSPEYVLPVVIPLPHRAELPVLHGALADLAERHEILRTRYTRHDGEPRQLIDPPAAYDGGLDVVEGPVGSMVDALGESIRRGFRPADEAPWRALLLRAADAYAGDVLVLVVHHIAADGLSVPVLRRDLLELYRARADDDRPELPKLPVQYADFAAWQQTWLTGERLEEELAFWRSRLAELPYLELPTDHPRPPVRDASGAVVAFRVPADVAGPVVAAGRLRGASEFMSMLAFFTVLLGRYSGQRDIVVGAPVAGRARPELDDLVGFFVNTLVLRNDLTGEPTVGELLDRVRASALDAFAHQYLPFERLVDELSPERDLSRTPLVSVLFDVVDSGGPDGSDDDTAAMELDERFAGLWQAAKFDQTWTLRAQPDGSYVGTVEYATALFREDSVRAMTTHFVQLLRGGGAPALPVSRLDPLSPAERAELLAPVQEQERVRTLPDLITERAAATPDAPAVTETGERGRSLRYRELDDRAARLAHHLRAGGIGEGDVLAVALPRGIDLLVGMLAAWKAGAAFLPLDLAHPPARLAAQCADAAAAAVLTDGTLTGTELPDLPRVDVVADADAVAALPTTAPAVRRTASDAAYVMFTSGSTGRPKGVVVEHGALANRVGWSVSGQGIDAGDRVLHKTRSGFDAAMLELFAPLAAGGTVVLAPPDAEQDPAALLRAAADGAATVLQLVPSVLRMLLELPSWPDLSALRQVWLAGEPLSAELVARLRERVDVAVWNTYGPTECAVDVTAYPVGAGATGAVPIGRPLPNLRLRILDREGGLTPAGVPGELLVGGAGLARGYAGRPDLTAARFVPDPYGPPGSRLYRTGDGSRLYRTGDLVRRRADGVLEFTGRADDQVKVNGVRIEPGEVEAALIAHPSVREAVVTARSLASGGHALVAHYLPEGGAEPTPDELARHCRRTLPAAYVPGAFVALDAFPLNRNGKLDRAALPEPAAGTGGRTAPEGPVEERIAELCGELLGLAEVGARTSFFALGGNSLLAIRLVSALQREFDLDLPVRIVFEGPTVADLAVAVESAIRAEVDALTEDELAAEAALLAARPHGENENASTDDARSERRER</sequence>
<organism evidence="6 7">
    <name type="scientific">Streptomyces aurantiacus JA 4570</name>
    <dbReference type="NCBI Taxonomy" id="1286094"/>
    <lineage>
        <taxon>Bacteria</taxon>
        <taxon>Bacillati</taxon>
        <taxon>Actinomycetota</taxon>
        <taxon>Actinomycetes</taxon>
        <taxon>Kitasatosporales</taxon>
        <taxon>Streptomycetaceae</taxon>
        <taxon>Streptomyces</taxon>
        <taxon>Streptomyces aurantiacus group</taxon>
    </lineage>
</organism>
<dbReference type="SUPFAM" id="SSF52777">
    <property type="entry name" value="CoA-dependent acyltransferases"/>
    <property type="match status" value="4"/>
</dbReference>
<evidence type="ECO:0000259" key="5">
    <source>
        <dbReference type="PROSITE" id="PS50075"/>
    </source>
</evidence>
<keyword evidence="3" id="KW-0597">Phosphoprotein</keyword>
<dbReference type="InterPro" id="IPR045851">
    <property type="entry name" value="AMP-bd_C_sf"/>
</dbReference>
<dbReference type="PROSITE" id="PS00012">
    <property type="entry name" value="PHOSPHOPANTETHEINE"/>
    <property type="match status" value="2"/>
</dbReference>
<dbReference type="GO" id="GO:0017000">
    <property type="term" value="P:antibiotic biosynthetic process"/>
    <property type="evidence" value="ECO:0007669"/>
    <property type="project" value="UniProtKB-ARBA"/>
</dbReference>
<dbReference type="FunFam" id="3.40.50.980:FF:000001">
    <property type="entry name" value="Non-ribosomal peptide synthetase"/>
    <property type="match status" value="1"/>
</dbReference>
<dbReference type="Pfam" id="PF00668">
    <property type="entry name" value="Condensation"/>
    <property type="match status" value="2"/>
</dbReference>
<dbReference type="EMBL" id="AOPZ01000186">
    <property type="protein sequence ID" value="EPH43048.1"/>
    <property type="molecule type" value="Genomic_DNA"/>
</dbReference>
<dbReference type="Pfam" id="PF00501">
    <property type="entry name" value="AMP-binding"/>
    <property type="match status" value="2"/>
</dbReference>
<dbReference type="SUPFAM" id="SSF56801">
    <property type="entry name" value="Acetyl-CoA synthetase-like"/>
    <property type="match status" value="2"/>
</dbReference>
<dbReference type="GO" id="GO:0003824">
    <property type="term" value="F:catalytic activity"/>
    <property type="evidence" value="ECO:0007669"/>
    <property type="project" value="InterPro"/>
</dbReference>
<dbReference type="InterPro" id="IPR023213">
    <property type="entry name" value="CAT-like_dom_sf"/>
</dbReference>
<dbReference type="OrthoDB" id="2472181at2"/>
<feature type="compositionally biased region" description="Basic and acidic residues" evidence="4">
    <location>
        <begin position="2167"/>
        <end position="2186"/>
    </location>
</feature>
<dbReference type="PANTHER" id="PTHR45527:SF1">
    <property type="entry name" value="FATTY ACID SYNTHASE"/>
    <property type="match status" value="1"/>
</dbReference>
<dbReference type="SUPFAM" id="SSF47336">
    <property type="entry name" value="ACP-like"/>
    <property type="match status" value="2"/>
</dbReference>
<dbReference type="NCBIfam" id="TIGR01733">
    <property type="entry name" value="AA-adenyl-dom"/>
    <property type="match status" value="2"/>
</dbReference>
<reference evidence="6 7" key="1">
    <citation type="submission" date="2013-02" db="EMBL/GenBank/DDBJ databases">
        <title>Draft Genome Sequence of Streptomyces aurantiacus, Which Produces Setomimycin.</title>
        <authorList>
            <person name="Gruening B.A."/>
            <person name="Praeg A."/>
            <person name="Erxleben A."/>
            <person name="Guenther S."/>
            <person name="Mueller M."/>
        </authorList>
    </citation>
    <scope>NUCLEOTIDE SEQUENCE [LARGE SCALE GENOMIC DNA]</scope>
    <source>
        <strain evidence="6 7">JA 4570</strain>
    </source>
</reference>
<evidence type="ECO:0000256" key="4">
    <source>
        <dbReference type="SAM" id="MobiDB-lite"/>
    </source>
</evidence>
<dbReference type="CDD" id="cd05930">
    <property type="entry name" value="A_NRPS"/>
    <property type="match status" value="2"/>
</dbReference>
<dbReference type="SMART" id="SM00823">
    <property type="entry name" value="PKS_PP"/>
    <property type="match status" value="2"/>
</dbReference>
<dbReference type="InterPro" id="IPR001242">
    <property type="entry name" value="Condensation_dom"/>
</dbReference>
<dbReference type="InterPro" id="IPR020806">
    <property type="entry name" value="PKS_PP-bd"/>
</dbReference>
<dbReference type="PROSITE" id="PS00455">
    <property type="entry name" value="AMP_BINDING"/>
    <property type="match status" value="2"/>
</dbReference>
<dbReference type="RefSeq" id="WP_016642003.1">
    <property type="nucleotide sequence ID" value="NZ_AOPZ01000186.1"/>
</dbReference>
<dbReference type="InterPro" id="IPR009081">
    <property type="entry name" value="PP-bd_ACP"/>
</dbReference>
<dbReference type="Gene3D" id="3.30.300.30">
    <property type="match status" value="2"/>
</dbReference>
<keyword evidence="2" id="KW-0596">Phosphopantetheine</keyword>
<dbReference type="InterPro" id="IPR020845">
    <property type="entry name" value="AMP-binding_CS"/>
</dbReference>
<dbReference type="InterPro" id="IPR042099">
    <property type="entry name" value="ANL_N_sf"/>
</dbReference>
<feature type="region of interest" description="Disordered" evidence="4">
    <location>
        <begin position="2163"/>
        <end position="2186"/>
    </location>
</feature>
<dbReference type="Gene3D" id="2.30.38.10">
    <property type="entry name" value="Luciferase, Domain 3"/>
    <property type="match status" value="1"/>
</dbReference>
<dbReference type="InterPro" id="IPR000873">
    <property type="entry name" value="AMP-dep_synth/lig_dom"/>
</dbReference>
<dbReference type="Pfam" id="PF13193">
    <property type="entry name" value="AMP-binding_C"/>
    <property type="match status" value="2"/>
</dbReference>
<dbReference type="InterPro" id="IPR010071">
    <property type="entry name" value="AA_adenyl_dom"/>
</dbReference>
<accession>S3ZIR7</accession>
<dbReference type="Gene3D" id="3.30.559.10">
    <property type="entry name" value="Chloramphenicol acetyltransferase-like domain"/>
    <property type="match status" value="2"/>
</dbReference>
<dbReference type="GO" id="GO:0043041">
    <property type="term" value="P:amino acid activation for nonribosomal peptide biosynthetic process"/>
    <property type="evidence" value="ECO:0007669"/>
    <property type="project" value="TreeGrafter"/>
</dbReference>
<gene>
    <name evidence="6" type="ORF">STRAU_3876</name>
</gene>
<name>S3ZIR7_9ACTN</name>
<comment type="cofactor">
    <cofactor evidence="1">
        <name>pantetheine 4'-phosphate</name>
        <dbReference type="ChEBI" id="CHEBI:47942"/>
    </cofactor>
</comment>
<dbReference type="CDD" id="cd19531">
    <property type="entry name" value="LCL_NRPS-like"/>
    <property type="match status" value="2"/>
</dbReference>
<dbReference type="GO" id="GO:0005829">
    <property type="term" value="C:cytosol"/>
    <property type="evidence" value="ECO:0007669"/>
    <property type="project" value="TreeGrafter"/>
</dbReference>
<dbReference type="Gene3D" id="3.40.50.12780">
    <property type="entry name" value="N-terminal domain of ligase-like"/>
    <property type="match status" value="1"/>
</dbReference>
<evidence type="ECO:0000313" key="7">
    <source>
        <dbReference type="Proteomes" id="UP000014629"/>
    </source>
</evidence>
<feature type="domain" description="Carrier" evidence="5">
    <location>
        <begin position="1003"/>
        <end position="1078"/>
    </location>
</feature>
<dbReference type="Gene3D" id="1.10.1200.10">
    <property type="entry name" value="ACP-like"/>
    <property type="match status" value="1"/>
</dbReference>
<evidence type="ECO:0000313" key="6">
    <source>
        <dbReference type="EMBL" id="EPH43048.1"/>
    </source>
</evidence>
<keyword evidence="7" id="KW-1185">Reference proteome</keyword>
<dbReference type="Gene3D" id="3.40.50.980">
    <property type="match status" value="2"/>
</dbReference>
<dbReference type="GO" id="GO:0008610">
    <property type="term" value="P:lipid biosynthetic process"/>
    <property type="evidence" value="ECO:0007669"/>
    <property type="project" value="UniProtKB-ARBA"/>
</dbReference>
<dbReference type="InterPro" id="IPR029058">
    <property type="entry name" value="AB_hydrolase_fold"/>
</dbReference>
<dbReference type="PROSITE" id="PS50075">
    <property type="entry name" value="CARRIER"/>
    <property type="match status" value="2"/>
</dbReference>
<dbReference type="FunFam" id="3.40.50.12780:FF:000012">
    <property type="entry name" value="Non-ribosomal peptide synthetase"/>
    <property type="match status" value="2"/>
</dbReference>
<dbReference type="PANTHER" id="PTHR45527">
    <property type="entry name" value="NONRIBOSOMAL PEPTIDE SYNTHETASE"/>
    <property type="match status" value="1"/>
</dbReference>
<dbReference type="InterPro" id="IPR036736">
    <property type="entry name" value="ACP-like_sf"/>
</dbReference>
<dbReference type="InterPro" id="IPR025110">
    <property type="entry name" value="AMP-bd_C"/>
</dbReference>
<dbReference type="Pfam" id="PF00550">
    <property type="entry name" value="PP-binding"/>
    <property type="match status" value="2"/>
</dbReference>
<dbReference type="GO" id="GO:0031177">
    <property type="term" value="F:phosphopantetheine binding"/>
    <property type="evidence" value="ECO:0007669"/>
    <property type="project" value="InterPro"/>
</dbReference>
<dbReference type="InterPro" id="IPR006162">
    <property type="entry name" value="Ppantetheine_attach_site"/>
</dbReference>
<comment type="caution">
    <text evidence="6">The sequence shown here is derived from an EMBL/GenBank/DDBJ whole genome shotgun (WGS) entry which is preliminary data.</text>
</comment>
<evidence type="ECO:0000256" key="1">
    <source>
        <dbReference type="ARBA" id="ARBA00001957"/>
    </source>
</evidence>
<dbReference type="Proteomes" id="UP000014629">
    <property type="component" value="Unassembled WGS sequence"/>
</dbReference>
<dbReference type="PATRIC" id="fig|1286094.4.peg.3830"/>
<evidence type="ECO:0000256" key="2">
    <source>
        <dbReference type="ARBA" id="ARBA00022450"/>
    </source>
</evidence>
<evidence type="ECO:0000256" key="3">
    <source>
        <dbReference type="ARBA" id="ARBA00022553"/>
    </source>
</evidence>
<dbReference type="GO" id="GO:0044550">
    <property type="term" value="P:secondary metabolite biosynthetic process"/>
    <property type="evidence" value="ECO:0007669"/>
    <property type="project" value="TreeGrafter"/>
</dbReference>
<dbReference type="Gene3D" id="3.30.559.30">
    <property type="entry name" value="Nonribosomal peptide synthetase, condensation domain"/>
    <property type="match status" value="2"/>
</dbReference>
<dbReference type="Gene3D" id="3.40.50.1820">
    <property type="entry name" value="alpha/beta hydrolase"/>
    <property type="match status" value="1"/>
</dbReference>